<dbReference type="Pfam" id="PF05493">
    <property type="entry name" value="ATP_synt_H"/>
    <property type="match status" value="1"/>
</dbReference>
<organism evidence="10 11">
    <name type="scientific">Paratrimastix pyriformis</name>
    <dbReference type="NCBI Taxonomy" id="342808"/>
    <lineage>
        <taxon>Eukaryota</taxon>
        <taxon>Metamonada</taxon>
        <taxon>Preaxostyla</taxon>
        <taxon>Paratrimastigidae</taxon>
        <taxon>Paratrimastix</taxon>
    </lineage>
</organism>
<reference evidence="10" key="1">
    <citation type="journal article" date="2022" name="bioRxiv">
        <title>Genomics of Preaxostyla Flagellates Illuminates Evolutionary Transitions and the Path Towards Mitochondrial Loss.</title>
        <authorList>
            <person name="Novak L.V.F."/>
            <person name="Treitli S.C."/>
            <person name="Pyrih J."/>
            <person name="Halakuc P."/>
            <person name="Pipaliya S.V."/>
            <person name="Vacek V."/>
            <person name="Brzon O."/>
            <person name="Soukal P."/>
            <person name="Eme L."/>
            <person name="Dacks J.B."/>
            <person name="Karnkowska A."/>
            <person name="Elias M."/>
            <person name="Hampl V."/>
        </authorList>
    </citation>
    <scope>NUCLEOTIDE SEQUENCE</scope>
    <source>
        <strain evidence="10">RCP-MX</strain>
    </source>
</reference>
<evidence type="ECO:0000256" key="4">
    <source>
        <dbReference type="ARBA" id="ARBA00022692"/>
    </source>
</evidence>
<proteinExistence type="inferred from homology"/>
<dbReference type="Proteomes" id="UP001141327">
    <property type="component" value="Unassembled WGS sequence"/>
</dbReference>
<dbReference type="EMBL" id="JAPMOS010000016">
    <property type="protein sequence ID" value="KAJ4459953.1"/>
    <property type="molecule type" value="Genomic_DNA"/>
</dbReference>
<evidence type="ECO:0000313" key="10">
    <source>
        <dbReference type="EMBL" id="KAJ4459953.1"/>
    </source>
</evidence>
<keyword evidence="7" id="KW-0406">Ion transport</keyword>
<evidence type="ECO:0000256" key="8">
    <source>
        <dbReference type="ARBA" id="ARBA00023136"/>
    </source>
</evidence>
<accession>A0ABQ8UMB3</accession>
<name>A0ABQ8UMB3_9EUKA</name>
<feature type="transmembrane region" description="Helical" evidence="9">
    <location>
        <begin position="6"/>
        <end position="27"/>
    </location>
</feature>
<evidence type="ECO:0000256" key="1">
    <source>
        <dbReference type="ARBA" id="ARBA00004141"/>
    </source>
</evidence>
<keyword evidence="6 9" id="KW-1133">Transmembrane helix</keyword>
<comment type="similarity">
    <text evidence="2">Belongs to the V-ATPase e1/e2 subunit family.</text>
</comment>
<sequence length="86" mass="9602">MAAPDLGASFLGLLIGTVIFIGLAAIMHVVSCFTFKNKSLIRVMIWVAAACMWLIWFTIYSSQMVPLIAPEQEWNWTLQATPNVEL</sequence>
<keyword evidence="3" id="KW-0813">Transport</keyword>
<evidence type="ECO:0000256" key="2">
    <source>
        <dbReference type="ARBA" id="ARBA00008328"/>
    </source>
</evidence>
<protein>
    <recommendedName>
        <fullName evidence="12">ATP synthase subunit H</fullName>
    </recommendedName>
</protein>
<comment type="subcellular location">
    <subcellularLocation>
        <location evidence="1">Membrane</location>
        <topology evidence="1">Multi-pass membrane protein</topology>
    </subcellularLocation>
</comment>
<keyword evidence="8 9" id="KW-0472">Membrane</keyword>
<evidence type="ECO:0000256" key="9">
    <source>
        <dbReference type="SAM" id="Phobius"/>
    </source>
</evidence>
<dbReference type="InterPro" id="IPR008389">
    <property type="entry name" value="ATPase_V0-cplx_e1/e2_su"/>
</dbReference>
<feature type="transmembrane region" description="Helical" evidence="9">
    <location>
        <begin position="39"/>
        <end position="59"/>
    </location>
</feature>
<evidence type="ECO:0000256" key="3">
    <source>
        <dbReference type="ARBA" id="ARBA00022448"/>
    </source>
</evidence>
<evidence type="ECO:0000256" key="6">
    <source>
        <dbReference type="ARBA" id="ARBA00022989"/>
    </source>
</evidence>
<gene>
    <name evidence="10" type="ORF">PAPYR_4025</name>
</gene>
<evidence type="ECO:0000256" key="5">
    <source>
        <dbReference type="ARBA" id="ARBA00022781"/>
    </source>
</evidence>
<evidence type="ECO:0000256" key="7">
    <source>
        <dbReference type="ARBA" id="ARBA00023065"/>
    </source>
</evidence>
<keyword evidence="11" id="KW-1185">Reference proteome</keyword>
<evidence type="ECO:0008006" key="12">
    <source>
        <dbReference type="Google" id="ProtNLM"/>
    </source>
</evidence>
<keyword evidence="5" id="KW-0375">Hydrogen ion transport</keyword>
<comment type="caution">
    <text evidence="10">The sequence shown here is derived from an EMBL/GenBank/DDBJ whole genome shotgun (WGS) entry which is preliminary data.</text>
</comment>
<keyword evidence="4 9" id="KW-0812">Transmembrane</keyword>
<evidence type="ECO:0000313" key="11">
    <source>
        <dbReference type="Proteomes" id="UP001141327"/>
    </source>
</evidence>